<dbReference type="CDD" id="cd04301">
    <property type="entry name" value="NAT_SF"/>
    <property type="match status" value="1"/>
</dbReference>
<evidence type="ECO:0000256" key="1">
    <source>
        <dbReference type="ARBA" id="ARBA00022679"/>
    </source>
</evidence>
<dbReference type="PROSITE" id="PS51186">
    <property type="entry name" value="GNAT"/>
    <property type="match status" value="1"/>
</dbReference>
<dbReference type="InterPro" id="IPR000182">
    <property type="entry name" value="GNAT_dom"/>
</dbReference>
<feature type="domain" description="N-acetyltransferase" evidence="3">
    <location>
        <begin position="50"/>
        <end position="197"/>
    </location>
</feature>
<proteinExistence type="predicted"/>
<evidence type="ECO:0000313" key="5">
    <source>
        <dbReference type="Proteomes" id="UP000009182"/>
    </source>
</evidence>
<dbReference type="InterPro" id="IPR016181">
    <property type="entry name" value="Acyl_CoA_acyltransferase"/>
</dbReference>
<dbReference type="GO" id="GO:0016747">
    <property type="term" value="F:acyltransferase activity, transferring groups other than amino-acyl groups"/>
    <property type="evidence" value="ECO:0007669"/>
    <property type="project" value="InterPro"/>
</dbReference>
<dbReference type="PANTHER" id="PTHR43877">
    <property type="entry name" value="AMINOALKYLPHOSPHONATE N-ACETYLTRANSFERASE-RELATED-RELATED"/>
    <property type="match status" value="1"/>
</dbReference>
<evidence type="ECO:0000256" key="2">
    <source>
        <dbReference type="ARBA" id="ARBA00023315"/>
    </source>
</evidence>
<evidence type="ECO:0000259" key="3">
    <source>
        <dbReference type="PROSITE" id="PS51186"/>
    </source>
</evidence>
<accession>A0A454A3B1</accession>
<dbReference type="Gene3D" id="3.40.630.30">
    <property type="match status" value="1"/>
</dbReference>
<dbReference type="KEGG" id="ecp:ECP_1193"/>
<dbReference type="PANTHER" id="PTHR43877:SF2">
    <property type="entry name" value="AMINOALKYLPHOSPHONATE N-ACETYLTRANSFERASE-RELATED"/>
    <property type="match status" value="1"/>
</dbReference>
<gene>
    <name evidence="4" type="ordered locus">ECP_1193</name>
</gene>
<dbReference type="Proteomes" id="UP000009182">
    <property type="component" value="Chromosome"/>
</dbReference>
<protein>
    <submittedName>
        <fullName evidence="4">Putative acetyltransferase protein</fullName>
    </submittedName>
</protein>
<dbReference type="EMBL" id="CP000247">
    <property type="protein sequence ID" value="ABG69204.1"/>
    <property type="molecule type" value="Genomic_DNA"/>
</dbReference>
<organism evidence="4 5">
    <name type="scientific">Escherichia coli O6:K15:H31 (strain 536 / UPEC)</name>
    <dbReference type="NCBI Taxonomy" id="362663"/>
    <lineage>
        <taxon>Bacteria</taxon>
        <taxon>Pseudomonadati</taxon>
        <taxon>Pseudomonadota</taxon>
        <taxon>Gammaproteobacteria</taxon>
        <taxon>Enterobacterales</taxon>
        <taxon>Enterobacteriaceae</taxon>
        <taxon>Escherichia</taxon>
    </lineage>
</organism>
<dbReference type="InterPro" id="IPR050832">
    <property type="entry name" value="Bact_Acetyltransf"/>
</dbReference>
<name>A0A454A3B1_ECOL5</name>
<keyword evidence="1 4" id="KW-0808">Transferase</keyword>
<dbReference type="Pfam" id="PF00583">
    <property type="entry name" value="Acetyltransf_1"/>
    <property type="match status" value="1"/>
</dbReference>
<reference evidence="4 5" key="1">
    <citation type="journal article" date="2006" name="Mol. Microbiol.">
        <title>Role of pathogenicity island-associated integrases in the genome plasticity of uropathogenic Escherichia coli strain 536.</title>
        <authorList>
            <person name="Hochhut B."/>
            <person name="Wilde C."/>
            <person name="Balling G."/>
            <person name="Middendorf B."/>
            <person name="Dobrindt U."/>
            <person name="Brzuszkiewicz E."/>
            <person name="Gottschalk G."/>
            <person name="Carniel E."/>
            <person name="Hacker J."/>
        </authorList>
    </citation>
    <scope>NUCLEOTIDE SEQUENCE [LARGE SCALE GENOMIC DNA]</scope>
    <source>
        <strain evidence="5">536 / UPEC</strain>
    </source>
</reference>
<keyword evidence="2" id="KW-0012">Acyltransferase</keyword>
<sequence length="197" mass="22316">MNILAPIFHDCSSLSLGLLCARSGLLTGFDVRYWAIRIAATKMRARLMNYFIRPATPDDINKIIEFTTQEAQESEGSVIDLVAVERGVSSAFSENPRSKYWVMEDSSGTVIANTSVVKEWSDFHGNDYWWIKSFYIAPEHRGMGLADELIKHLIKEAKSEKALELRLYVHGDNGRAIRAYERCGFIESPYTIMKVGL</sequence>
<evidence type="ECO:0000313" key="4">
    <source>
        <dbReference type="EMBL" id="ABG69204.1"/>
    </source>
</evidence>
<dbReference type="AlphaFoldDB" id="A0A454A3B1"/>
<dbReference type="SUPFAM" id="SSF55729">
    <property type="entry name" value="Acyl-CoA N-acyltransferases (Nat)"/>
    <property type="match status" value="1"/>
</dbReference>